<proteinExistence type="predicted"/>
<dbReference type="PROSITE" id="PS51257">
    <property type="entry name" value="PROKAR_LIPOPROTEIN"/>
    <property type="match status" value="1"/>
</dbReference>
<feature type="chain" id="PRO_5016664764" description="Lipoprotein" evidence="1">
    <location>
        <begin position="21"/>
        <end position="292"/>
    </location>
</feature>
<dbReference type="Proteomes" id="UP000255423">
    <property type="component" value="Unassembled WGS sequence"/>
</dbReference>
<sequence>MKVSKIAYAMLVAVTLTACSDVGDSVTDPALSEQDNRVALDNITVEGHASHLSASTATNSTMLRRVADAGTMVRMAELDSVTLDTTGVVFYSRCDGSTGEFAFDHVSLRGPYVKIEIAPYAESESWQWDGSWSFDLYDHERDRFVATYGVIVDLRKTRTVDINAMTFLETFRLHRLVRLGYSLVDAKERADKEIMSAVGLSGETFDFDKREYVRNRGHLIVNNLLEDLIIEWSSYASPLQVANAFGNKGSLSTSTPIREFFVDELNVWKEQKSNSDSAIDFIKRFIEALQEK</sequence>
<feature type="signal peptide" evidence="1">
    <location>
        <begin position="1"/>
        <end position="20"/>
    </location>
</feature>
<evidence type="ECO:0008006" key="4">
    <source>
        <dbReference type="Google" id="ProtNLM"/>
    </source>
</evidence>
<name>A0A380RXI5_FIBSU</name>
<accession>A0A380RXI5</accession>
<organism evidence="2 3">
    <name type="scientific">Fibrobacter succinogenes</name>
    <name type="common">Bacteroides succinogenes</name>
    <dbReference type="NCBI Taxonomy" id="833"/>
    <lineage>
        <taxon>Bacteria</taxon>
        <taxon>Pseudomonadati</taxon>
        <taxon>Fibrobacterota</taxon>
        <taxon>Fibrobacteria</taxon>
        <taxon>Fibrobacterales</taxon>
        <taxon>Fibrobacteraceae</taxon>
        <taxon>Fibrobacter</taxon>
    </lineage>
</organism>
<dbReference type="AlphaFoldDB" id="A0A380RXI5"/>
<dbReference type="RefSeq" id="WP_109572187.1">
    <property type="nucleotide sequence ID" value="NZ_UHJL01000001.1"/>
</dbReference>
<evidence type="ECO:0000313" key="2">
    <source>
        <dbReference type="EMBL" id="SUQ19602.1"/>
    </source>
</evidence>
<protein>
    <recommendedName>
        <fullName evidence="4">Lipoprotein</fullName>
    </recommendedName>
</protein>
<evidence type="ECO:0000313" key="3">
    <source>
        <dbReference type="Proteomes" id="UP000255423"/>
    </source>
</evidence>
<reference evidence="2 3" key="1">
    <citation type="submission" date="2017-08" db="EMBL/GenBank/DDBJ databases">
        <authorList>
            <person name="de Groot N.N."/>
        </authorList>
    </citation>
    <scope>NUCLEOTIDE SEQUENCE [LARGE SCALE GENOMIC DNA]</scope>
    <source>
        <strain evidence="2 3">HM2</strain>
    </source>
</reference>
<keyword evidence="1" id="KW-0732">Signal</keyword>
<gene>
    <name evidence="2" type="ORF">SAMN05661053_0842</name>
</gene>
<dbReference type="EMBL" id="UHJL01000001">
    <property type="protein sequence ID" value="SUQ19602.1"/>
    <property type="molecule type" value="Genomic_DNA"/>
</dbReference>
<evidence type="ECO:0000256" key="1">
    <source>
        <dbReference type="SAM" id="SignalP"/>
    </source>
</evidence>